<dbReference type="PANTHER" id="PTHR33146:SF26">
    <property type="entry name" value="ENDONUCLEASE 4"/>
    <property type="match status" value="1"/>
</dbReference>
<comment type="similarity">
    <text evidence="1">Belongs to the nuclease type I family.</text>
</comment>
<dbReference type="EMBL" id="CAJOBA010046554">
    <property type="protein sequence ID" value="CAF4190984.1"/>
    <property type="molecule type" value="Genomic_DNA"/>
</dbReference>
<keyword evidence="5" id="KW-0378">Hydrolase</keyword>
<dbReference type="Proteomes" id="UP000663829">
    <property type="component" value="Unassembled WGS sequence"/>
</dbReference>
<feature type="compositionally biased region" description="Basic and acidic residues" evidence="8">
    <location>
        <begin position="305"/>
        <end position="314"/>
    </location>
</feature>
<evidence type="ECO:0000256" key="5">
    <source>
        <dbReference type="ARBA" id="ARBA00022801"/>
    </source>
</evidence>
<comment type="caution">
    <text evidence="10">The sequence shown here is derived from an EMBL/GenBank/DDBJ whole genome shotgun (WGS) entry which is preliminary data.</text>
</comment>
<dbReference type="OrthoDB" id="441446at2759"/>
<dbReference type="CDD" id="cd11010">
    <property type="entry name" value="S1-P1_nuclease"/>
    <property type="match status" value="1"/>
</dbReference>
<evidence type="ECO:0000256" key="6">
    <source>
        <dbReference type="ARBA" id="ARBA00023157"/>
    </source>
</evidence>
<gene>
    <name evidence="10" type="ORF">GPM918_LOCUS7280</name>
    <name evidence="11" type="ORF">OVA965_LOCUS32183</name>
    <name evidence="12" type="ORF">SRO942_LOCUS7280</name>
    <name evidence="13" type="ORF">TMI583_LOCUS33038</name>
</gene>
<keyword evidence="7" id="KW-0325">Glycoprotein</keyword>
<dbReference type="InterPro" id="IPR003154">
    <property type="entry name" value="S1/P1nuclease"/>
</dbReference>
<dbReference type="InterPro" id="IPR008947">
    <property type="entry name" value="PLipase_C/P1_nuclease_dom_sf"/>
</dbReference>
<evidence type="ECO:0000256" key="8">
    <source>
        <dbReference type="SAM" id="MobiDB-lite"/>
    </source>
</evidence>
<feature type="region of interest" description="Disordered" evidence="8">
    <location>
        <begin position="304"/>
        <end position="341"/>
    </location>
</feature>
<name>A0A813Y307_9BILA</name>
<evidence type="ECO:0000313" key="10">
    <source>
        <dbReference type="EMBL" id="CAF0874583.1"/>
    </source>
</evidence>
<dbReference type="EMBL" id="CAJOBC010001180">
    <property type="protein sequence ID" value="CAF3661611.1"/>
    <property type="molecule type" value="Genomic_DNA"/>
</dbReference>
<evidence type="ECO:0000313" key="11">
    <source>
        <dbReference type="EMBL" id="CAF1382650.1"/>
    </source>
</evidence>
<evidence type="ECO:0008006" key="15">
    <source>
        <dbReference type="Google" id="ProtNLM"/>
    </source>
</evidence>
<proteinExistence type="inferred from homology"/>
<keyword evidence="3" id="KW-0479">Metal-binding</keyword>
<dbReference type="Proteomes" id="UP000682733">
    <property type="component" value="Unassembled WGS sequence"/>
</dbReference>
<dbReference type="Proteomes" id="UP000677228">
    <property type="component" value="Unassembled WGS sequence"/>
</dbReference>
<keyword evidence="9" id="KW-0732">Signal</keyword>
<evidence type="ECO:0000313" key="12">
    <source>
        <dbReference type="EMBL" id="CAF3661611.1"/>
    </source>
</evidence>
<feature type="signal peptide" evidence="9">
    <location>
        <begin position="1"/>
        <end position="19"/>
    </location>
</feature>
<dbReference type="GO" id="GO:0003676">
    <property type="term" value="F:nucleic acid binding"/>
    <property type="evidence" value="ECO:0007669"/>
    <property type="project" value="InterPro"/>
</dbReference>
<evidence type="ECO:0000313" key="14">
    <source>
        <dbReference type="Proteomes" id="UP000663829"/>
    </source>
</evidence>
<keyword evidence="4" id="KW-0255">Endonuclease</keyword>
<evidence type="ECO:0000256" key="7">
    <source>
        <dbReference type="ARBA" id="ARBA00023180"/>
    </source>
</evidence>
<evidence type="ECO:0000256" key="4">
    <source>
        <dbReference type="ARBA" id="ARBA00022759"/>
    </source>
</evidence>
<dbReference type="AlphaFoldDB" id="A0A813Y307"/>
<feature type="chain" id="PRO_5036223540" description="Aspergillus nuclease S(1)" evidence="9">
    <location>
        <begin position="20"/>
        <end position="341"/>
    </location>
</feature>
<keyword evidence="6" id="KW-1015">Disulfide bond</keyword>
<dbReference type="PANTHER" id="PTHR33146">
    <property type="entry name" value="ENDONUCLEASE 4"/>
    <property type="match status" value="1"/>
</dbReference>
<dbReference type="GO" id="GO:0016788">
    <property type="term" value="F:hydrolase activity, acting on ester bonds"/>
    <property type="evidence" value="ECO:0007669"/>
    <property type="project" value="InterPro"/>
</dbReference>
<keyword evidence="14" id="KW-1185">Reference proteome</keyword>
<dbReference type="Gene3D" id="1.10.575.10">
    <property type="entry name" value="P1 Nuclease"/>
    <property type="match status" value="1"/>
</dbReference>
<dbReference type="Proteomes" id="UP000681722">
    <property type="component" value="Unassembled WGS sequence"/>
</dbReference>
<dbReference type="GO" id="GO:0046872">
    <property type="term" value="F:metal ion binding"/>
    <property type="evidence" value="ECO:0007669"/>
    <property type="project" value="UniProtKB-KW"/>
</dbReference>
<protein>
    <recommendedName>
        <fullName evidence="15">Aspergillus nuclease S(1)</fullName>
    </recommendedName>
</protein>
<dbReference type="EMBL" id="CAJNOK010024861">
    <property type="protein sequence ID" value="CAF1382650.1"/>
    <property type="molecule type" value="Genomic_DNA"/>
</dbReference>
<evidence type="ECO:0000256" key="9">
    <source>
        <dbReference type="SAM" id="SignalP"/>
    </source>
</evidence>
<dbReference type="GO" id="GO:0004519">
    <property type="term" value="F:endonuclease activity"/>
    <property type="evidence" value="ECO:0007669"/>
    <property type="project" value="UniProtKB-KW"/>
</dbReference>
<evidence type="ECO:0000313" key="13">
    <source>
        <dbReference type="EMBL" id="CAF4190984.1"/>
    </source>
</evidence>
<evidence type="ECO:0000256" key="3">
    <source>
        <dbReference type="ARBA" id="ARBA00022723"/>
    </source>
</evidence>
<dbReference type="SUPFAM" id="SSF48537">
    <property type="entry name" value="Phospholipase C/P1 nuclease"/>
    <property type="match status" value="1"/>
</dbReference>
<evidence type="ECO:0000256" key="2">
    <source>
        <dbReference type="ARBA" id="ARBA00022722"/>
    </source>
</evidence>
<organism evidence="10 14">
    <name type="scientific">Didymodactylos carnosus</name>
    <dbReference type="NCBI Taxonomy" id="1234261"/>
    <lineage>
        <taxon>Eukaryota</taxon>
        <taxon>Metazoa</taxon>
        <taxon>Spiralia</taxon>
        <taxon>Gnathifera</taxon>
        <taxon>Rotifera</taxon>
        <taxon>Eurotatoria</taxon>
        <taxon>Bdelloidea</taxon>
        <taxon>Philodinida</taxon>
        <taxon>Philodinidae</taxon>
        <taxon>Didymodactylos</taxon>
    </lineage>
</organism>
<keyword evidence="2" id="KW-0540">Nuclease</keyword>
<dbReference type="EMBL" id="CAJNOQ010001180">
    <property type="protein sequence ID" value="CAF0874583.1"/>
    <property type="molecule type" value="Genomic_DNA"/>
</dbReference>
<dbReference type="GO" id="GO:0006308">
    <property type="term" value="P:DNA catabolic process"/>
    <property type="evidence" value="ECO:0007669"/>
    <property type="project" value="InterPro"/>
</dbReference>
<accession>A0A813Y307</accession>
<reference evidence="10" key="1">
    <citation type="submission" date="2021-02" db="EMBL/GenBank/DDBJ databases">
        <authorList>
            <person name="Nowell W R."/>
        </authorList>
    </citation>
    <scope>NUCLEOTIDE SEQUENCE</scope>
</reference>
<sequence length="341" mass="39127">MAFVCLLVVLLGCLTTSTAAWGAIGHSLVAQIAQTYLTDSSAKFARDLLPWYTAGNLSMLSSWPDTIIYPDTNPVDYLNWQWSPPLHYVDTPDWLCKYDQQRDCQPDQRCIDGSIQNYTSRLADSKQDFVQRQEALKFLVHFVGDAHQPLHAGFTSDRGGNSIKGIVGCRFFGKSTNLHSLWDTVMIERKISTDFFHDPTKYFKYLLDLMHTKYAANISEWSKCPSEQSQYLACSALWVQEDSDLNCALVYRDADQKPLNMSYEFDLGEDYYQTRMVILEQRLIQGGLRLGLMLNLIADYTRNPNPDEKQEKQRGHFALPFFRKNNEKPHQPQASIIPEKP</sequence>
<dbReference type="Pfam" id="PF02265">
    <property type="entry name" value="S1-P1_nuclease"/>
    <property type="match status" value="1"/>
</dbReference>
<evidence type="ECO:0000256" key="1">
    <source>
        <dbReference type="ARBA" id="ARBA00009547"/>
    </source>
</evidence>